<dbReference type="RefSeq" id="WP_183496076.1">
    <property type="nucleotide sequence ID" value="NZ_JACIFF010000006.1"/>
</dbReference>
<keyword evidence="2" id="KW-1133">Transmembrane helix</keyword>
<sequence length="218" mass="23847">MEPAASESSRDVSRPTEGGTAAPVPQTQRRFAVDRSDVIALIALVVSLVGTIVAVRETQILQEQQALMDAQKSASVLPYVNSDKRFEIRGDTITRVTMTVINTGVGPALLSKLSITLDGDPVSAASLEDRINERYPGMAMTQLFSNTIDGGILPVGEEVALFTLRFDLREMDFTTVTQFMGRVKVEICYCSVYGACWNYRETGWNERSTDCSLPVQVG</sequence>
<evidence type="ECO:0000256" key="2">
    <source>
        <dbReference type="SAM" id="Phobius"/>
    </source>
</evidence>
<dbReference type="EMBL" id="JACIFF010000006">
    <property type="protein sequence ID" value="MBB4079835.1"/>
    <property type="molecule type" value="Genomic_DNA"/>
</dbReference>
<reference evidence="3 4" key="1">
    <citation type="submission" date="2020-08" db="EMBL/GenBank/DDBJ databases">
        <title>Genomic Encyclopedia of Type Strains, Phase IV (KMG-IV): sequencing the most valuable type-strain genomes for metagenomic binning, comparative biology and taxonomic classification.</title>
        <authorList>
            <person name="Goeker M."/>
        </authorList>
    </citation>
    <scope>NUCLEOTIDE SEQUENCE [LARGE SCALE GENOMIC DNA]</scope>
    <source>
        <strain evidence="3 4">DSM 105137</strain>
    </source>
</reference>
<protein>
    <submittedName>
        <fullName evidence="3">Uncharacterized protein</fullName>
    </submittedName>
</protein>
<evidence type="ECO:0000313" key="4">
    <source>
        <dbReference type="Proteomes" id="UP000576209"/>
    </source>
</evidence>
<comment type="caution">
    <text evidence="3">The sequence shown here is derived from an EMBL/GenBank/DDBJ whole genome shotgun (WGS) entry which is preliminary data.</text>
</comment>
<feature type="transmembrane region" description="Helical" evidence="2">
    <location>
        <begin position="38"/>
        <end position="55"/>
    </location>
</feature>
<dbReference type="Proteomes" id="UP000576209">
    <property type="component" value="Unassembled WGS sequence"/>
</dbReference>
<gene>
    <name evidence="3" type="ORF">GGR28_002462</name>
</gene>
<feature type="region of interest" description="Disordered" evidence="1">
    <location>
        <begin position="1"/>
        <end position="27"/>
    </location>
</feature>
<keyword evidence="2" id="KW-0472">Membrane</keyword>
<keyword evidence="4" id="KW-1185">Reference proteome</keyword>
<proteinExistence type="predicted"/>
<organism evidence="3 4">
    <name type="scientific">Neolewinella aquimaris</name>
    <dbReference type="NCBI Taxonomy" id="1835722"/>
    <lineage>
        <taxon>Bacteria</taxon>
        <taxon>Pseudomonadati</taxon>
        <taxon>Bacteroidota</taxon>
        <taxon>Saprospiria</taxon>
        <taxon>Saprospirales</taxon>
        <taxon>Lewinellaceae</taxon>
        <taxon>Neolewinella</taxon>
    </lineage>
</organism>
<name>A0A840E8B2_9BACT</name>
<accession>A0A840E8B2</accession>
<evidence type="ECO:0000256" key="1">
    <source>
        <dbReference type="SAM" id="MobiDB-lite"/>
    </source>
</evidence>
<evidence type="ECO:0000313" key="3">
    <source>
        <dbReference type="EMBL" id="MBB4079835.1"/>
    </source>
</evidence>
<dbReference type="AlphaFoldDB" id="A0A840E8B2"/>
<keyword evidence="2" id="KW-0812">Transmembrane</keyword>